<dbReference type="AlphaFoldDB" id="A0A8J8SZP2"/>
<evidence type="ECO:0000313" key="2">
    <source>
        <dbReference type="EMBL" id="TNV76188.1"/>
    </source>
</evidence>
<feature type="region of interest" description="Disordered" evidence="1">
    <location>
        <begin position="1"/>
        <end position="20"/>
    </location>
</feature>
<evidence type="ECO:0000313" key="3">
    <source>
        <dbReference type="Proteomes" id="UP000785679"/>
    </source>
</evidence>
<reference evidence="2" key="1">
    <citation type="submission" date="2019-06" db="EMBL/GenBank/DDBJ databases">
        <authorList>
            <person name="Zheng W."/>
        </authorList>
    </citation>
    <scope>NUCLEOTIDE SEQUENCE</scope>
    <source>
        <strain evidence="2">QDHG01</strain>
    </source>
</reference>
<proteinExistence type="predicted"/>
<dbReference type="Gene3D" id="1.20.120.160">
    <property type="entry name" value="HPT domain"/>
    <property type="match status" value="1"/>
</dbReference>
<name>A0A8J8SZP2_HALGN</name>
<dbReference type="OrthoDB" id="10591817at2759"/>
<dbReference type="Proteomes" id="UP000785679">
    <property type="component" value="Unassembled WGS sequence"/>
</dbReference>
<keyword evidence="3" id="KW-1185">Reference proteome</keyword>
<evidence type="ECO:0000256" key="1">
    <source>
        <dbReference type="SAM" id="MobiDB-lite"/>
    </source>
</evidence>
<dbReference type="InterPro" id="IPR036641">
    <property type="entry name" value="HPT_dom_sf"/>
</dbReference>
<comment type="caution">
    <text evidence="2">The sequence shown here is derived from an EMBL/GenBank/DDBJ whole genome shotgun (WGS) entry which is preliminary data.</text>
</comment>
<dbReference type="EMBL" id="RRYP01014035">
    <property type="protein sequence ID" value="TNV76188.1"/>
    <property type="molecule type" value="Genomic_DNA"/>
</dbReference>
<accession>A0A8J8SZP2</accession>
<sequence>MHALKINKMKPPQLNPSTPKTIKAPDLPFHVERHLTIDRIKALKQVDGNKELLASIFSTFLNQSVDRVVEKVSVAISYGYYKKGQDYVNGIIASSQFIQAYYLQLHSKTLRQMLQAQQSVDQLDLFKQYQIWIESLIYAKLTALDCMGLKDGFGESLMCLILLEDMTVVSCHRTGQFLCLRKGQTKEARIQELIESGNFNPALASDIGWILERNKYQPLKQVLKGSIKLLSQKKNDLETTMNNEIIMRDTVQENNYVSGCTCGMSSGTADQTSNCIIF</sequence>
<protein>
    <submittedName>
        <fullName evidence="2">Uncharacterized protein</fullName>
    </submittedName>
</protein>
<gene>
    <name evidence="2" type="ORF">FGO68_gene88</name>
</gene>
<dbReference type="GO" id="GO:0000160">
    <property type="term" value="P:phosphorelay signal transduction system"/>
    <property type="evidence" value="ECO:0007669"/>
    <property type="project" value="InterPro"/>
</dbReference>
<organism evidence="2 3">
    <name type="scientific">Halteria grandinella</name>
    <dbReference type="NCBI Taxonomy" id="5974"/>
    <lineage>
        <taxon>Eukaryota</taxon>
        <taxon>Sar</taxon>
        <taxon>Alveolata</taxon>
        <taxon>Ciliophora</taxon>
        <taxon>Intramacronucleata</taxon>
        <taxon>Spirotrichea</taxon>
        <taxon>Stichotrichia</taxon>
        <taxon>Sporadotrichida</taxon>
        <taxon>Halteriidae</taxon>
        <taxon>Halteria</taxon>
    </lineage>
</organism>